<reference evidence="1 2" key="1">
    <citation type="submission" date="2014-02" db="EMBL/GenBank/DDBJ databases">
        <title>The small core and large imbalanced accessory genome model reveals a collaborative survival strategy of Sorangium cellulosum strains in nature.</title>
        <authorList>
            <person name="Han K."/>
            <person name="Peng R."/>
            <person name="Blom J."/>
            <person name="Li Y.-Z."/>
        </authorList>
    </citation>
    <scope>NUCLEOTIDE SEQUENCE [LARGE SCALE GENOMIC DNA]</scope>
    <source>
        <strain evidence="1 2">So0157-18</strain>
    </source>
</reference>
<name>A0A150Q4T3_SORCE</name>
<dbReference type="CDD" id="cd00229">
    <property type="entry name" value="SGNH_hydrolase"/>
    <property type="match status" value="1"/>
</dbReference>
<accession>A0A150Q4T3</accession>
<protein>
    <submittedName>
        <fullName evidence="1">Uncharacterized protein</fullName>
    </submittedName>
</protein>
<dbReference type="SUPFAM" id="SSF52266">
    <property type="entry name" value="SGNH hydrolase"/>
    <property type="match status" value="1"/>
</dbReference>
<dbReference type="Proteomes" id="UP000075604">
    <property type="component" value="Unassembled WGS sequence"/>
</dbReference>
<dbReference type="InterPro" id="IPR036514">
    <property type="entry name" value="SGNH_hydro_sf"/>
</dbReference>
<organism evidence="1 2">
    <name type="scientific">Sorangium cellulosum</name>
    <name type="common">Polyangium cellulosum</name>
    <dbReference type="NCBI Taxonomy" id="56"/>
    <lineage>
        <taxon>Bacteria</taxon>
        <taxon>Pseudomonadati</taxon>
        <taxon>Myxococcota</taxon>
        <taxon>Polyangia</taxon>
        <taxon>Polyangiales</taxon>
        <taxon>Polyangiaceae</taxon>
        <taxon>Sorangium</taxon>
    </lineage>
</organism>
<dbReference type="AlphaFoldDB" id="A0A150Q4T3"/>
<sequence>MAFRVKPLSGADANNLRSLVHVNYDETSPAGSYRERPFTCPDGVTAIVIELENVQLAGGDSSTEPFLLQVLDASGITQVSSQSFTPGSAAALVATSPIALAAGAEYRVRLVCNSTGQSSFLCGRLRVRPVSATVEFWLKPFTRLDADPTVLHGNMGPAYPTVATYAKDPRFASHTQLAYLELRTTAAEIYAQYCNTIASVSGNRGQPSVFIDQRPLDPPLQPAGNTTSYVRAALPSQPLARKNVRVFSGPQMSPVYPNMTDNHGNHLCAVYVPSGDDTEVVPGPAPRPVVPYGDSKTAGFWSLSAGRDSITFLLRDRGIPVVSFAAGGGTLHAETGSTLSVDACLPLARKLVECLPSKIIVGIGRNDFNSSKFAPSDLITQLNNLLLAIHQVAPSITVELLTWTREVTETDRGGVSWAAMRASFLGLATGKPWVSVLDAARYWTQAEAGAFTSDTVHPNDRGQELVSSAIAGDEFPWTPKRLSSLFAYYSAEGRLGGSSLIGTVTAYGTSPPSITVSGAAVMACRVRVEVNTGGTPGGAMKISYSFNAGRQRIRQNVAVPSNGVVELAPLGVSVTFSSATYNNLHAYEFNTCVAQWYDLSGNGNHMAVPAGNNAYSPEFNLSSSAFGKRPALAFTPTRRLRLTGISLAAPYTLFLVGRCASQASVRAFFGRTEVGSGLVFYANTPTLVAINDEASQINATVNATLPHCYILEVNGASSKIIVDGVSLPLTPNSTLSNKTLTGLSIGSDAIENWGLDSDVMEAGVCSGVLSQDEIDAIVARARHRYRLP</sequence>
<dbReference type="Gene3D" id="3.40.50.1110">
    <property type="entry name" value="SGNH hydrolase"/>
    <property type="match status" value="1"/>
</dbReference>
<dbReference type="GO" id="GO:0016788">
    <property type="term" value="F:hydrolase activity, acting on ester bonds"/>
    <property type="evidence" value="ECO:0007669"/>
    <property type="project" value="UniProtKB-ARBA"/>
</dbReference>
<comment type="caution">
    <text evidence="1">The sequence shown here is derived from an EMBL/GenBank/DDBJ whole genome shotgun (WGS) entry which is preliminary data.</text>
</comment>
<gene>
    <name evidence="1" type="ORF">BE04_15565</name>
</gene>
<proteinExistence type="predicted"/>
<evidence type="ECO:0000313" key="2">
    <source>
        <dbReference type="Proteomes" id="UP000075604"/>
    </source>
</evidence>
<evidence type="ECO:0000313" key="1">
    <source>
        <dbReference type="EMBL" id="KYF62940.1"/>
    </source>
</evidence>
<dbReference type="EMBL" id="JELX01000665">
    <property type="protein sequence ID" value="KYF62940.1"/>
    <property type="molecule type" value="Genomic_DNA"/>
</dbReference>